<dbReference type="InterPro" id="IPR001789">
    <property type="entry name" value="Sig_transdc_resp-reg_receiver"/>
</dbReference>
<dbReference type="Proteomes" id="UP000595332">
    <property type="component" value="Chromosome"/>
</dbReference>
<dbReference type="SUPFAM" id="SSF46955">
    <property type="entry name" value="Putative DNA-binding domain"/>
    <property type="match status" value="1"/>
</dbReference>
<feature type="modified residue" description="4-aspartylphosphate" evidence="2">
    <location>
        <position position="118"/>
    </location>
</feature>
<dbReference type="InterPro" id="IPR011006">
    <property type="entry name" value="CheY-like_superfamily"/>
</dbReference>
<dbReference type="Gene3D" id="3.40.50.2300">
    <property type="match status" value="1"/>
</dbReference>
<dbReference type="RefSeq" id="WP_201347592.1">
    <property type="nucleotide sequence ID" value="NZ_AP014546.1"/>
</dbReference>
<dbReference type="CDD" id="cd17574">
    <property type="entry name" value="REC_OmpR"/>
    <property type="match status" value="1"/>
</dbReference>
<protein>
    <submittedName>
        <fullName evidence="4">Two-component system response regulator</fullName>
    </submittedName>
</protein>
<name>A0A7R6PPU0_9GAMM</name>
<gene>
    <name evidence="4" type="ORF">NEJAP_2457</name>
</gene>
<dbReference type="SMART" id="SM00448">
    <property type="entry name" value="REC"/>
    <property type="match status" value="1"/>
</dbReference>
<dbReference type="GO" id="GO:0000160">
    <property type="term" value="P:phosphorelay signal transduction system"/>
    <property type="evidence" value="ECO:0007669"/>
    <property type="project" value="InterPro"/>
</dbReference>
<reference evidence="4 5" key="1">
    <citation type="journal article" date="2008" name="Int. J. Syst. Evol. Microbiol.">
        <title>Neptunomonas japonica sp. nov., an Osedax japonicus symbiont-like bacterium isolated from sediment adjacent to sperm whale carcasses off Kagoshima, Japan.</title>
        <authorList>
            <person name="Miyazaki M."/>
            <person name="Nogi Y."/>
            <person name="Fujiwara Y."/>
            <person name="Kawato M."/>
            <person name="Kubokawa K."/>
            <person name="Horikoshi K."/>
        </authorList>
    </citation>
    <scope>NUCLEOTIDE SEQUENCE [LARGE SCALE GENOMIC DNA]</scope>
    <source>
        <strain evidence="4 5">JAMM 1380</strain>
    </source>
</reference>
<accession>A0A7R6PPU0</accession>
<sequence>MKTLTTGEIAKFCDVNLRTAIRWIERGALKGYKLPGRGNNRVKEEDFIAFLKEHGMPVPIEFQRQDSRKVLIVDDELPIAKAIQRILVRAGYETSIAIDGFRAGSKLLTDMPALMTLDLSMPGLDGYDVLAYVRSTKEISNIKIIVISALDDQSLKKALICGADAVLSKPFDNEQLLTTIEGLLGVE</sequence>
<dbReference type="EMBL" id="AP014546">
    <property type="protein sequence ID" value="BBB30402.1"/>
    <property type="molecule type" value="Genomic_DNA"/>
</dbReference>
<organism evidence="4 5">
    <name type="scientific">Neptunomonas japonica JAMM 1380</name>
    <dbReference type="NCBI Taxonomy" id="1441457"/>
    <lineage>
        <taxon>Bacteria</taxon>
        <taxon>Pseudomonadati</taxon>
        <taxon>Pseudomonadota</taxon>
        <taxon>Gammaproteobacteria</taxon>
        <taxon>Oceanospirillales</taxon>
        <taxon>Oceanospirillaceae</taxon>
        <taxon>Neptunomonas</taxon>
    </lineage>
</organism>
<evidence type="ECO:0000256" key="2">
    <source>
        <dbReference type="PROSITE-ProRule" id="PRU00169"/>
    </source>
</evidence>
<dbReference type="PROSITE" id="PS50110">
    <property type="entry name" value="RESPONSE_REGULATORY"/>
    <property type="match status" value="1"/>
</dbReference>
<feature type="domain" description="Response regulatory" evidence="3">
    <location>
        <begin position="69"/>
        <end position="184"/>
    </location>
</feature>
<dbReference type="AlphaFoldDB" id="A0A7R6PPU0"/>
<evidence type="ECO:0000259" key="3">
    <source>
        <dbReference type="PROSITE" id="PS50110"/>
    </source>
</evidence>
<evidence type="ECO:0000256" key="1">
    <source>
        <dbReference type="ARBA" id="ARBA00022553"/>
    </source>
</evidence>
<dbReference type="InterPro" id="IPR009061">
    <property type="entry name" value="DNA-bd_dom_put_sf"/>
</dbReference>
<keyword evidence="5" id="KW-1185">Reference proteome</keyword>
<dbReference type="InterPro" id="IPR050595">
    <property type="entry name" value="Bact_response_regulator"/>
</dbReference>
<dbReference type="SUPFAM" id="SSF52172">
    <property type="entry name" value="CheY-like"/>
    <property type="match status" value="1"/>
</dbReference>
<dbReference type="Pfam" id="PF12728">
    <property type="entry name" value="HTH_17"/>
    <property type="match status" value="1"/>
</dbReference>
<keyword evidence="1 2" id="KW-0597">Phosphoprotein</keyword>
<proteinExistence type="predicted"/>
<dbReference type="InterPro" id="IPR041657">
    <property type="entry name" value="HTH_17"/>
</dbReference>
<evidence type="ECO:0000313" key="4">
    <source>
        <dbReference type="EMBL" id="BBB30402.1"/>
    </source>
</evidence>
<evidence type="ECO:0000313" key="5">
    <source>
        <dbReference type="Proteomes" id="UP000595332"/>
    </source>
</evidence>
<dbReference type="Pfam" id="PF00072">
    <property type="entry name" value="Response_reg"/>
    <property type="match status" value="1"/>
</dbReference>
<dbReference type="PANTHER" id="PTHR44591:SF3">
    <property type="entry name" value="RESPONSE REGULATORY DOMAIN-CONTAINING PROTEIN"/>
    <property type="match status" value="1"/>
</dbReference>
<dbReference type="KEGG" id="njp:NEJAP_2457"/>
<dbReference type="PANTHER" id="PTHR44591">
    <property type="entry name" value="STRESS RESPONSE REGULATOR PROTEIN 1"/>
    <property type="match status" value="1"/>
</dbReference>